<protein>
    <recommendedName>
        <fullName evidence="3">HNH endonuclease</fullName>
    </recommendedName>
</protein>
<dbReference type="RefSeq" id="WP_125483108.1">
    <property type="nucleotide sequence ID" value="NZ_FCON02000115.1"/>
</dbReference>
<evidence type="ECO:0000313" key="2">
    <source>
        <dbReference type="Proteomes" id="UP000054770"/>
    </source>
</evidence>
<dbReference type="OrthoDB" id="5518417at2"/>
<evidence type="ECO:0000313" key="1">
    <source>
        <dbReference type="EMBL" id="SAL82194.1"/>
    </source>
</evidence>
<evidence type="ECO:0008006" key="3">
    <source>
        <dbReference type="Google" id="ProtNLM"/>
    </source>
</evidence>
<dbReference type="Proteomes" id="UP000054770">
    <property type="component" value="Unassembled WGS sequence"/>
</dbReference>
<gene>
    <name evidence="1" type="ORF">AWB68_06422</name>
</gene>
<organism evidence="1 2">
    <name type="scientific">Caballeronia choica</name>
    <dbReference type="NCBI Taxonomy" id="326476"/>
    <lineage>
        <taxon>Bacteria</taxon>
        <taxon>Pseudomonadati</taxon>
        <taxon>Pseudomonadota</taxon>
        <taxon>Betaproteobacteria</taxon>
        <taxon>Burkholderiales</taxon>
        <taxon>Burkholderiaceae</taxon>
        <taxon>Caballeronia</taxon>
    </lineage>
</organism>
<keyword evidence="2" id="KW-1185">Reference proteome</keyword>
<accession>A0A158KM86</accession>
<reference evidence="1" key="1">
    <citation type="submission" date="2016-01" db="EMBL/GenBank/DDBJ databases">
        <authorList>
            <person name="Peeters C."/>
        </authorList>
    </citation>
    <scope>NUCLEOTIDE SEQUENCE [LARGE SCALE GENOMIC DNA]</scope>
    <source>
        <strain evidence="1">LMG 22940</strain>
    </source>
</reference>
<name>A0A158KM86_9BURK</name>
<comment type="caution">
    <text evidence="1">The sequence shown here is derived from an EMBL/GenBank/DDBJ whole genome shotgun (WGS) entry which is preliminary data.</text>
</comment>
<sequence length="282" mass="30898">MVTGTCRLCGSNTQLCDSHLLPKALYKYARMERDGTLSKRQPITMGDGIALRSARQLKTYLLCSDCETRFSSGGEQWVIAHCLKATGEFPLRDLLVKAAPNGAQRLKTGYSVRAADCDSIDIDKLAYFAVSVLWRASVHHWGIRDKRLSSLGEKFEPLAREYLLGHIGLPEEFAVLVKVALTGSDYVNAMYTPSLATKTRGYHHHSFVIPGIQFDVLVGTNIQAADRAQGCIVRGDGHPVLLMTDISGIVRAQVNASVKSKPSRGLLDEFGIARRQGVKPAP</sequence>
<proteinExistence type="predicted"/>
<dbReference type="AlphaFoldDB" id="A0A158KM86"/>
<dbReference type="EMBL" id="FCON02000115">
    <property type="protein sequence ID" value="SAL82194.1"/>
    <property type="molecule type" value="Genomic_DNA"/>
</dbReference>